<dbReference type="Proteomes" id="UP000032748">
    <property type="component" value="Chromosome"/>
</dbReference>
<feature type="compositionally biased region" description="Polar residues" evidence="1">
    <location>
        <begin position="51"/>
        <end position="63"/>
    </location>
</feature>
<protein>
    <submittedName>
        <fullName evidence="2">Uncharacterized protein</fullName>
    </submittedName>
</protein>
<dbReference type="AlphaFoldDB" id="A0A0D5Y4E1"/>
<gene>
    <name evidence="2" type="ORF">PCL1606_47350</name>
</gene>
<name>A0A0D5Y4E1_9PSED</name>
<accession>A0A0D5Y4E1</accession>
<dbReference type="KEGG" id="pcz:PCL1606_47350"/>
<feature type="region of interest" description="Disordered" evidence="1">
    <location>
        <begin position="37"/>
        <end position="63"/>
    </location>
</feature>
<evidence type="ECO:0000313" key="2">
    <source>
        <dbReference type="EMBL" id="AKA26183.1"/>
    </source>
</evidence>
<sequence>MPGTRNTRSRSVHERCPSVLVGPLGWRVEPLWEVPGARGARFSGRRKGKTQAGSSQLSARAAQ</sequence>
<evidence type="ECO:0000313" key="3">
    <source>
        <dbReference type="Proteomes" id="UP000032748"/>
    </source>
</evidence>
<organism evidence="2 3">
    <name type="scientific">Pseudomonas chlororaphis</name>
    <dbReference type="NCBI Taxonomy" id="587753"/>
    <lineage>
        <taxon>Bacteria</taxon>
        <taxon>Pseudomonadati</taxon>
        <taxon>Pseudomonadota</taxon>
        <taxon>Gammaproteobacteria</taxon>
        <taxon>Pseudomonadales</taxon>
        <taxon>Pseudomonadaceae</taxon>
        <taxon>Pseudomonas</taxon>
    </lineage>
</organism>
<proteinExistence type="predicted"/>
<dbReference type="EMBL" id="CP011110">
    <property type="protein sequence ID" value="AKA26183.1"/>
    <property type="molecule type" value="Genomic_DNA"/>
</dbReference>
<evidence type="ECO:0000256" key="1">
    <source>
        <dbReference type="SAM" id="MobiDB-lite"/>
    </source>
</evidence>
<reference evidence="2 3" key="1">
    <citation type="journal article" date="2015" name="Mol. Plant Microbe Interact.">
        <title>Comparative Genomic Analysis of Pseudomonas chlororaphis PCL1606 Reveals New Insight into Antifungal Compounds Involved in Biocontrol.</title>
        <authorList>
            <person name="Calderon C.E."/>
            <person name="Ramos C."/>
            <person name="de Vicente A."/>
            <person name="Cazorla F.M."/>
        </authorList>
    </citation>
    <scope>NUCLEOTIDE SEQUENCE [LARGE SCALE GENOMIC DNA]</scope>
    <source>
        <strain evidence="2 3">PCL1606</strain>
    </source>
</reference>